<dbReference type="SUPFAM" id="SSF52833">
    <property type="entry name" value="Thioredoxin-like"/>
    <property type="match status" value="1"/>
</dbReference>
<dbReference type="AlphaFoldDB" id="A0A382E1G6"/>
<sequence>VIALSEKKKIPYPIALDISADAEMAFGKIKATPTNFLINADGKIIQRFVGIMDIDSLRSKIKKLLQT</sequence>
<accession>A0A382E1G6</accession>
<proteinExistence type="predicted"/>
<dbReference type="InterPro" id="IPR036249">
    <property type="entry name" value="Thioredoxin-like_sf"/>
</dbReference>
<dbReference type="Pfam" id="PF08534">
    <property type="entry name" value="Redoxin"/>
    <property type="match status" value="1"/>
</dbReference>
<dbReference type="EMBL" id="UINC01042092">
    <property type="protein sequence ID" value="SVB44259.1"/>
    <property type="molecule type" value="Genomic_DNA"/>
</dbReference>
<evidence type="ECO:0000259" key="1">
    <source>
        <dbReference type="Pfam" id="PF08534"/>
    </source>
</evidence>
<dbReference type="InterPro" id="IPR013740">
    <property type="entry name" value="Redoxin"/>
</dbReference>
<reference evidence="2" key="1">
    <citation type="submission" date="2018-05" db="EMBL/GenBank/DDBJ databases">
        <authorList>
            <person name="Lanie J.A."/>
            <person name="Ng W.-L."/>
            <person name="Kazmierczak K.M."/>
            <person name="Andrzejewski T.M."/>
            <person name="Davidsen T.M."/>
            <person name="Wayne K.J."/>
            <person name="Tettelin H."/>
            <person name="Glass J.I."/>
            <person name="Rusch D."/>
            <person name="Podicherti R."/>
            <person name="Tsui H.-C.T."/>
            <person name="Winkler M.E."/>
        </authorList>
    </citation>
    <scope>NUCLEOTIDE SEQUENCE</scope>
</reference>
<organism evidence="2">
    <name type="scientific">marine metagenome</name>
    <dbReference type="NCBI Taxonomy" id="408172"/>
    <lineage>
        <taxon>unclassified sequences</taxon>
        <taxon>metagenomes</taxon>
        <taxon>ecological metagenomes</taxon>
    </lineage>
</organism>
<feature type="domain" description="Redoxin" evidence="1">
    <location>
        <begin position="6"/>
        <end position="59"/>
    </location>
</feature>
<evidence type="ECO:0000313" key="2">
    <source>
        <dbReference type="EMBL" id="SVB44259.1"/>
    </source>
</evidence>
<feature type="non-terminal residue" evidence="2">
    <location>
        <position position="1"/>
    </location>
</feature>
<dbReference type="GO" id="GO:0016491">
    <property type="term" value="F:oxidoreductase activity"/>
    <property type="evidence" value="ECO:0007669"/>
    <property type="project" value="InterPro"/>
</dbReference>
<name>A0A382E1G6_9ZZZZ</name>
<gene>
    <name evidence="2" type="ORF">METZ01_LOCUS197113</name>
</gene>
<protein>
    <recommendedName>
        <fullName evidence="1">Redoxin domain-containing protein</fullName>
    </recommendedName>
</protein>
<dbReference type="Gene3D" id="3.40.30.10">
    <property type="entry name" value="Glutaredoxin"/>
    <property type="match status" value="1"/>
</dbReference>